<feature type="chain" id="PRO_5041683664" description="Multidrug ABC transporter ATPase" evidence="1">
    <location>
        <begin position="21"/>
        <end position="312"/>
    </location>
</feature>
<evidence type="ECO:0000313" key="3">
    <source>
        <dbReference type="Proteomes" id="UP000029575"/>
    </source>
</evidence>
<evidence type="ECO:0008006" key="4">
    <source>
        <dbReference type="Google" id="ProtNLM"/>
    </source>
</evidence>
<proteinExistence type="predicted"/>
<feature type="signal peptide" evidence="1">
    <location>
        <begin position="1"/>
        <end position="20"/>
    </location>
</feature>
<reference evidence="2 3" key="1">
    <citation type="submission" date="2014-06" db="EMBL/GenBank/DDBJ databases">
        <authorList>
            <person name="Bishop-Lilly K.A."/>
            <person name="Broomall S.M."/>
            <person name="Chain P.S."/>
            <person name="Chertkov O."/>
            <person name="Coyne S.R."/>
            <person name="Daligault H.E."/>
            <person name="Davenport K.W."/>
            <person name="Erkkila T."/>
            <person name="Frey K.G."/>
            <person name="Gibbons H.S."/>
            <person name="Gu W."/>
            <person name="Jaissle J."/>
            <person name="Johnson S.L."/>
            <person name="Koroleva G.I."/>
            <person name="Ladner J.T."/>
            <person name="Lo C.-C."/>
            <person name="Minogue T.D."/>
            <person name="Munk C."/>
            <person name="Palacios G.F."/>
            <person name="Redden C.L."/>
            <person name="Rosenzweig C.N."/>
            <person name="Scholz M.B."/>
            <person name="Teshima H."/>
            <person name="Xu Y."/>
        </authorList>
    </citation>
    <scope>NUCLEOTIDE SEQUENCE [LARGE SCALE GENOMIC DNA]</scope>
    <source>
        <strain evidence="2 3">DWS 37UF10B-2</strain>
    </source>
</reference>
<keyword evidence="1" id="KW-0732">Signal</keyword>
<dbReference type="RefSeq" id="WP_230624799.1">
    <property type="nucleotide sequence ID" value="NZ_KN150853.1"/>
</dbReference>
<dbReference type="AlphaFoldDB" id="A0AA88YZ76"/>
<gene>
    <name evidence="2" type="ORF">DM43_1129</name>
</gene>
<evidence type="ECO:0000256" key="1">
    <source>
        <dbReference type="SAM" id="SignalP"/>
    </source>
</evidence>
<comment type="caution">
    <text evidence="2">The sequence shown here is derived from an EMBL/GenBank/DDBJ whole genome shotgun (WGS) entry which is preliminary data.</text>
</comment>
<sequence length="312" mass="33540">MKILRFAPLLVLAAAPIVHAADSQACSDETVTTIARWAGIASARIATRDADRLVVASSCKAMPNAPGTTIAAVAFDSLPKSKNPDESRKLQVIALVEGDKVVAAERSVVEEDAATEIGENSYRIDTAPYRLTPDVRAFGVVFTSSARGPSCPDANTSEELTLWVREGSRIRPVFGTNLYGWVSVEGDACGPGAGDARSEEARMTIAVEKTSSHGFADLSITAHIAQTQRKNGDYSDTGKRTARTIVHYDGKSYGIDMFRNFWYSPAAMKRFKLRRGHDTAPPAYSTTFGPIASVAAGIRNASPRTRRASRAE</sequence>
<protein>
    <recommendedName>
        <fullName evidence="4">Multidrug ABC transporter ATPase</fullName>
    </recommendedName>
</protein>
<accession>A0AA88YZ76</accession>
<evidence type="ECO:0000313" key="2">
    <source>
        <dbReference type="EMBL" id="KGB93495.1"/>
    </source>
</evidence>
<dbReference type="Proteomes" id="UP000029575">
    <property type="component" value="Unassembled WGS sequence"/>
</dbReference>
<name>A0AA88YZ76_BURCE</name>
<dbReference type="EMBL" id="JPGD01000006">
    <property type="protein sequence ID" value="KGB93495.1"/>
    <property type="molecule type" value="Genomic_DNA"/>
</dbReference>
<organism evidence="2 3">
    <name type="scientific">Burkholderia cepacia</name>
    <name type="common">Pseudomonas cepacia</name>
    <dbReference type="NCBI Taxonomy" id="292"/>
    <lineage>
        <taxon>Bacteria</taxon>
        <taxon>Pseudomonadati</taxon>
        <taxon>Pseudomonadota</taxon>
        <taxon>Betaproteobacteria</taxon>
        <taxon>Burkholderiales</taxon>
        <taxon>Burkholderiaceae</taxon>
        <taxon>Burkholderia</taxon>
        <taxon>Burkholderia cepacia complex</taxon>
    </lineage>
</organism>